<reference evidence="2 3" key="1">
    <citation type="submission" date="2024-04" db="EMBL/GenBank/DDBJ databases">
        <title>Phyllosticta paracitricarpa is synonymous to the EU quarantine fungus P. citricarpa based on phylogenomic analyses.</title>
        <authorList>
            <consortium name="Lawrence Berkeley National Laboratory"/>
            <person name="Van Ingen-Buijs V.A."/>
            <person name="Van Westerhoven A.C."/>
            <person name="Haridas S."/>
            <person name="Skiadas P."/>
            <person name="Martin F."/>
            <person name="Groenewald J.Z."/>
            <person name="Crous P.W."/>
            <person name="Seidl M.F."/>
        </authorList>
    </citation>
    <scope>NUCLEOTIDE SEQUENCE [LARGE SCALE GENOMIC DNA]</scope>
    <source>
        <strain evidence="2 3">CBS 123371</strain>
    </source>
</reference>
<feature type="non-terminal residue" evidence="2">
    <location>
        <position position="294"/>
    </location>
</feature>
<organism evidence="2 3">
    <name type="scientific">Phyllosticta citriasiana</name>
    <dbReference type="NCBI Taxonomy" id="595635"/>
    <lineage>
        <taxon>Eukaryota</taxon>
        <taxon>Fungi</taxon>
        <taxon>Dikarya</taxon>
        <taxon>Ascomycota</taxon>
        <taxon>Pezizomycotina</taxon>
        <taxon>Dothideomycetes</taxon>
        <taxon>Dothideomycetes incertae sedis</taxon>
        <taxon>Botryosphaeriales</taxon>
        <taxon>Phyllostictaceae</taxon>
        <taxon>Phyllosticta</taxon>
    </lineage>
</organism>
<name>A0ABR1L5S2_9PEZI</name>
<feature type="compositionally biased region" description="Basic residues" evidence="1">
    <location>
        <begin position="63"/>
        <end position="87"/>
    </location>
</feature>
<gene>
    <name evidence="2" type="ORF">IWZ03DRAFT_420690</name>
</gene>
<keyword evidence="3" id="KW-1185">Reference proteome</keyword>
<feature type="compositionally biased region" description="Low complexity" evidence="1">
    <location>
        <begin position="177"/>
        <end position="202"/>
    </location>
</feature>
<feature type="compositionally biased region" description="Basic residues" evidence="1">
    <location>
        <begin position="18"/>
        <end position="29"/>
    </location>
</feature>
<evidence type="ECO:0000313" key="3">
    <source>
        <dbReference type="Proteomes" id="UP001363622"/>
    </source>
</evidence>
<feature type="region of interest" description="Disordered" evidence="1">
    <location>
        <begin position="139"/>
        <end position="247"/>
    </location>
</feature>
<evidence type="ECO:0000256" key="1">
    <source>
        <dbReference type="SAM" id="MobiDB-lite"/>
    </source>
</evidence>
<proteinExistence type="predicted"/>
<comment type="caution">
    <text evidence="2">The sequence shown here is derived from an EMBL/GenBank/DDBJ whole genome shotgun (WGS) entry which is preliminary data.</text>
</comment>
<dbReference type="Proteomes" id="UP001363622">
    <property type="component" value="Unassembled WGS sequence"/>
</dbReference>
<feature type="region of interest" description="Disordered" evidence="1">
    <location>
        <begin position="63"/>
        <end position="88"/>
    </location>
</feature>
<dbReference type="EMBL" id="JBBPHU010000001">
    <property type="protein sequence ID" value="KAK7524878.1"/>
    <property type="molecule type" value="Genomic_DNA"/>
</dbReference>
<protein>
    <submittedName>
        <fullName evidence="2">Uncharacterized protein</fullName>
    </submittedName>
</protein>
<feature type="compositionally biased region" description="Low complexity" evidence="1">
    <location>
        <begin position="151"/>
        <end position="169"/>
    </location>
</feature>
<feature type="compositionally biased region" description="Basic residues" evidence="1">
    <location>
        <begin position="206"/>
        <end position="247"/>
    </location>
</feature>
<feature type="region of interest" description="Disordered" evidence="1">
    <location>
        <begin position="1"/>
        <end position="44"/>
    </location>
</feature>
<sequence>MSAGGARRLPMPQQSHPRLLRQKKSRRPPLSRPCSRGTSSPPVSRLVRRMYTTVKKNYLLPVRKNRIQRAQRRRRRRRRARRSRRQLSNRTRISSVHVRRVFVFNRILSLASARIVMRGIVTIIVADRSRFTTTAAASVTTHPLRAPNPNPSQNHSPNPTPGPTSSTRPGPLPRPTPSRLSKTRQTTAPTSPTTTSGSSARTMLRSAKRRRRRDERRRRRGGRRRRRSASGKRRMTGGRWTRERRRTRERRMASRVAITRRVRRVRSVWTLDLVRWAEAVRRGRGVCQRRRVRG</sequence>
<evidence type="ECO:0000313" key="2">
    <source>
        <dbReference type="EMBL" id="KAK7524878.1"/>
    </source>
</evidence>
<accession>A0ABR1L5S2</accession>